<sequence>MMYDLSSSSEDPNFRGFTEEDSKALRSMINKQVGKAIKNFNRALDPIASPRWLAAVEGAFRTSNCKEKNKVNFASNFLRDSAKIWWEGKDCEKGEE</sequence>
<comment type="caution">
    <text evidence="1">The sequence shown here is derived from an EMBL/GenBank/DDBJ whole genome shotgun (WGS) entry which is preliminary data.</text>
</comment>
<organism evidence="1 2">
    <name type="scientific">Tanacetum coccineum</name>
    <dbReference type="NCBI Taxonomy" id="301880"/>
    <lineage>
        <taxon>Eukaryota</taxon>
        <taxon>Viridiplantae</taxon>
        <taxon>Streptophyta</taxon>
        <taxon>Embryophyta</taxon>
        <taxon>Tracheophyta</taxon>
        <taxon>Spermatophyta</taxon>
        <taxon>Magnoliopsida</taxon>
        <taxon>eudicotyledons</taxon>
        <taxon>Gunneridae</taxon>
        <taxon>Pentapetalae</taxon>
        <taxon>asterids</taxon>
        <taxon>campanulids</taxon>
        <taxon>Asterales</taxon>
        <taxon>Asteraceae</taxon>
        <taxon>Asteroideae</taxon>
        <taxon>Anthemideae</taxon>
        <taxon>Anthemidinae</taxon>
        <taxon>Tanacetum</taxon>
    </lineage>
</organism>
<gene>
    <name evidence="1" type="ORF">Tco_1030568</name>
</gene>
<protein>
    <recommendedName>
        <fullName evidence="3">Zinc finger, CCHC-type, retrotransposon Gag domain protein</fullName>
    </recommendedName>
</protein>
<accession>A0ABQ5G6L7</accession>
<dbReference type="EMBL" id="BQNB010018155">
    <property type="protein sequence ID" value="GJT71282.1"/>
    <property type="molecule type" value="Genomic_DNA"/>
</dbReference>
<name>A0ABQ5G6L7_9ASTR</name>
<reference evidence="1" key="1">
    <citation type="journal article" date="2022" name="Int. J. Mol. Sci.">
        <title>Draft Genome of Tanacetum Coccineum: Genomic Comparison of Closely Related Tanacetum-Family Plants.</title>
        <authorList>
            <person name="Yamashiro T."/>
            <person name="Shiraishi A."/>
            <person name="Nakayama K."/>
            <person name="Satake H."/>
        </authorList>
    </citation>
    <scope>NUCLEOTIDE SEQUENCE</scope>
</reference>
<evidence type="ECO:0000313" key="1">
    <source>
        <dbReference type="EMBL" id="GJT71282.1"/>
    </source>
</evidence>
<evidence type="ECO:0000313" key="2">
    <source>
        <dbReference type="Proteomes" id="UP001151760"/>
    </source>
</evidence>
<keyword evidence="2" id="KW-1185">Reference proteome</keyword>
<proteinExistence type="predicted"/>
<evidence type="ECO:0008006" key="3">
    <source>
        <dbReference type="Google" id="ProtNLM"/>
    </source>
</evidence>
<reference evidence="1" key="2">
    <citation type="submission" date="2022-01" db="EMBL/GenBank/DDBJ databases">
        <authorList>
            <person name="Yamashiro T."/>
            <person name="Shiraishi A."/>
            <person name="Satake H."/>
            <person name="Nakayama K."/>
        </authorList>
    </citation>
    <scope>NUCLEOTIDE SEQUENCE</scope>
</reference>
<dbReference type="Proteomes" id="UP001151760">
    <property type="component" value="Unassembled WGS sequence"/>
</dbReference>